<feature type="domain" description="Fe-containing alcohol dehydrogenase-like C-terminal" evidence="3">
    <location>
        <begin position="185"/>
        <end position="288"/>
    </location>
</feature>
<evidence type="ECO:0000259" key="3">
    <source>
        <dbReference type="Pfam" id="PF25137"/>
    </source>
</evidence>
<sequence length="358" mass="39236">MFYIPTRVFTGKDALTNNKEYLTRLGHKALIVTGKGSAKKNGSYNDVIDILKESKIEYSVYEGINENPTVESIMDARDYGVLEACDFVIGIGGGSALDASKAISLMMYHKDSSWEYLYDSSVSSDMLPVAAIPTTCGTGSEVTGVSVLTRLDLKTKKSSVHKLYPAVAFVDGKYLKTAPSSIICNTAMDSLAHMIEGLVHKKATDYTRMCASSGLELWRSVKDVISGDRQATNEDLQNFMDASTMAGMTIAQTGTTIPHALSYPITIGLNIPHGKSVSYFQAEFLKAMDKADRDWILGKAGLKDPDELDELFKKACNPEEIPLKYREIAYEELCSNKAKLSSVPFKIDDNVLRKIAGI</sequence>
<reference evidence="4 5" key="1">
    <citation type="submission" date="2016-10" db="EMBL/GenBank/DDBJ databases">
        <authorList>
            <person name="de Groot N.N."/>
        </authorList>
    </citation>
    <scope>NUCLEOTIDE SEQUENCE [LARGE SCALE GENOMIC DNA]</scope>
    <source>
        <strain evidence="4 5">AR40</strain>
    </source>
</reference>
<evidence type="ECO:0000259" key="2">
    <source>
        <dbReference type="Pfam" id="PF00465"/>
    </source>
</evidence>
<name>A0A1H9LY20_BUTFI</name>
<dbReference type="EMBL" id="FOGJ01000002">
    <property type="protein sequence ID" value="SER16346.1"/>
    <property type="molecule type" value="Genomic_DNA"/>
</dbReference>
<dbReference type="InterPro" id="IPR001670">
    <property type="entry name" value="ADH_Fe/GldA"/>
</dbReference>
<dbReference type="CDD" id="cd08181">
    <property type="entry name" value="PPD-like"/>
    <property type="match status" value="1"/>
</dbReference>
<dbReference type="Pfam" id="PF00465">
    <property type="entry name" value="Fe-ADH"/>
    <property type="match status" value="1"/>
</dbReference>
<accession>A0A1H9LY20</accession>
<dbReference type="Proteomes" id="UP000182584">
    <property type="component" value="Unassembled WGS sequence"/>
</dbReference>
<proteinExistence type="predicted"/>
<gene>
    <name evidence="4" type="ORF">SAMN04487884_102235</name>
</gene>
<evidence type="ECO:0000256" key="1">
    <source>
        <dbReference type="ARBA" id="ARBA00023002"/>
    </source>
</evidence>
<dbReference type="OrthoDB" id="9804734at2"/>
<dbReference type="RefSeq" id="WP_081356920.1">
    <property type="nucleotide sequence ID" value="NZ_FOGJ01000002.1"/>
</dbReference>
<dbReference type="InterPro" id="IPR039697">
    <property type="entry name" value="Alcohol_dehydrogenase_Fe"/>
</dbReference>
<dbReference type="Pfam" id="PF25137">
    <property type="entry name" value="ADH_Fe_C"/>
    <property type="match status" value="1"/>
</dbReference>
<evidence type="ECO:0000313" key="5">
    <source>
        <dbReference type="Proteomes" id="UP000182584"/>
    </source>
</evidence>
<feature type="domain" description="Alcohol dehydrogenase iron-type/glycerol dehydrogenase GldA" evidence="2">
    <location>
        <begin position="5"/>
        <end position="171"/>
    </location>
</feature>
<dbReference type="GO" id="GO:0046872">
    <property type="term" value="F:metal ion binding"/>
    <property type="evidence" value="ECO:0007669"/>
    <property type="project" value="InterPro"/>
</dbReference>
<evidence type="ECO:0000313" key="4">
    <source>
        <dbReference type="EMBL" id="SER16346.1"/>
    </source>
</evidence>
<dbReference type="GO" id="GO:0004022">
    <property type="term" value="F:alcohol dehydrogenase (NAD+) activity"/>
    <property type="evidence" value="ECO:0007669"/>
    <property type="project" value="TreeGrafter"/>
</dbReference>
<protein>
    <submittedName>
        <fullName evidence="4">Alcohol dehydrogenase</fullName>
    </submittedName>
</protein>
<dbReference type="Gene3D" id="1.20.1090.10">
    <property type="entry name" value="Dehydroquinate synthase-like - alpha domain"/>
    <property type="match status" value="1"/>
</dbReference>
<organism evidence="4 5">
    <name type="scientific">Butyrivibrio fibrisolvens</name>
    <dbReference type="NCBI Taxonomy" id="831"/>
    <lineage>
        <taxon>Bacteria</taxon>
        <taxon>Bacillati</taxon>
        <taxon>Bacillota</taxon>
        <taxon>Clostridia</taxon>
        <taxon>Lachnospirales</taxon>
        <taxon>Lachnospiraceae</taxon>
        <taxon>Butyrivibrio</taxon>
    </lineage>
</organism>
<dbReference type="AlphaFoldDB" id="A0A1H9LY20"/>
<dbReference type="PANTHER" id="PTHR11496">
    <property type="entry name" value="ALCOHOL DEHYDROGENASE"/>
    <property type="match status" value="1"/>
</dbReference>
<keyword evidence="1" id="KW-0560">Oxidoreductase</keyword>
<dbReference type="Gene3D" id="3.40.50.1970">
    <property type="match status" value="1"/>
</dbReference>
<dbReference type="InterPro" id="IPR056798">
    <property type="entry name" value="ADH_Fe_C"/>
</dbReference>
<dbReference type="SUPFAM" id="SSF56796">
    <property type="entry name" value="Dehydroquinate synthase-like"/>
    <property type="match status" value="1"/>
</dbReference>
<dbReference type="eggNOG" id="COG1454">
    <property type="taxonomic scope" value="Bacteria"/>
</dbReference>
<dbReference type="PANTHER" id="PTHR11496:SF104">
    <property type="entry name" value="3-DEOXY-ALPHA-D-MANNO-OCTULOSONATE 8-OXIDASE"/>
    <property type="match status" value="1"/>
</dbReference>
<dbReference type="FunFam" id="3.40.50.1970:FF:000003">
    <property type="entry name" value="Alcohol dehydrogenase, iron-containing"/>
    <property type="match status" value="1"/>
</dbReference>